<reference evidence="2 3" key="1">
    <citation type="submission" date="2018-09" db="EMBL/GenBank/DDBJ databases">
        <title>Paenibacillus SK2017-BO5.</title>
        <authorList>
            <person name="Piskunova J.V."/>
            <person name="Dubiley S.A."/>
            <person name="Severinov K.V."/>
        </authorList>
    </citation>
    <scope>NUCLEOTIDE SEQUENCE [LARGE SCALE GENOMIC DNA]</scope>
    <source>
        <strain evidence="2 3">BO5</strain>
    </source>
</reference>
<comment type="caution">
    <text evidence="2">The sequence shown here is derived from an EMBL/GenBank/DDBJ whole genome shotgun (WGS) entry which is preliminary data.</text>
</comment>
<evidence type="ECO:0000256" key="1">
    <source>
        <dbReference type="SAM" id="MobiDB-lite"/>
    </source>
</evidence>
<gene>
    <name evidence="2" type="ORF">DQX05_19445</name>
</gene>
<organism evidence="2 3">
    <name type="scientific">Paenibacillus thiaminolyticus</name>
    <name type="common">Bacillus thiaminolyticus</name>
    <dbReference type="NCBI Taxonomy" id="49283"/>
    <lineage>
        <taxon>Bacteria</taxon>
        <taxon>Bacillati</taxon>
        <taxon>Bacillota</taxon>
        <taxon>Bacilli</taxon>
        <taxon>Bacillales</taxon>
        <taxon>Paenibacillaceae</taxon>
        <taxon>Paenibacillus</taxon>
    </lineage>
</organism>
<feature type="compositionally biased region" description="Basic residues" evidence="1">
    <location>
        <begin position="132"/>
        <end position="155"/>
    </location>
</feature>
<proteinExistence type="predicted"/>
<dbReference type="EMBL" id="QYZD01000019">
    <property type="protein sequence ID" value="RJG22027.1"/>
    <property type="molecule type" value="Genomic_DNA"/>
</dbReference>
<feature type="region of interest" description="Disordered" evidence="1">
    <location>
        <begin position="118"/>
        <end position="155"/>
    </location>
</feature>
<dbReference type="AlphaFoldDB" id="A0A3A3GDU7"/>
<name>A0A3A3GDU7_PANTH</name>
<evidence type="ECO:0000313" key="3">
    <source>
        <dbReference type="Proteomes" id="UP000266177"/>
    </source>
</evidence>
<dbReference type="Proteomes" id="UP000266177">
    <property type="component" value="Unassembled WGS sequence"/>
</dbReference>
<feature type="compositionally biased region" description="Low complexity" evidence="1">
    <location>
        <begin position="119"/>
        <end position="131"/>
    </location>
</feature>
<protein>
    <submittedName>
        <fullName evidence="2">Uncharacterized protein</fullName>
    </submittedName>
</protein>
<evidence type="ECO:0000313" key="2">
    <source>
        <dbReference type="EMBL" id="RJG22027.1"/>
    </source>
</evidence>
<sequence>MGIGVTDDYTVTNPGTKKFGEMMKDRDIVYSPYHGQKEIPTFWLANESPNPLTYYKQQGAKVGYPISISTSYGNKLIHHSASITDASGKPVDFYLVDAKKQGADEIILLIPKEPLQGKTTDTVTAASARRTASTRRRAFRLRSSRKHGASRRRKR</sequence>
<accession>A0A3A3GDU7</accession>